<organism evidence="6 7">
    <name type="scientific">Streptomyces monticola</name>
    <dbReference type="NCBI Taxonomy" id="2666263"/>
    <lineage>
        <taxon>Bacteria</taxon>
        <taxon>Bacillati</taxon>
        <taxon>Actinomycetota</taxon>
        <taxon>Actinomycetes</taxon>
        <taxon>Kitasatosporales</taxon>
        <taxon>Streptomycetaceae</taxon>
        <taxon>Streptomyces</taxon>
    </lineage>
</organism>
<feature type="transmembrane region" description="Helical" evidence="5">
    <location>
        <begin position="167"/>
        <end position="190"/>
    </location>
</feature>
<evidence type="ECO:0000313" key="7">
    <source>
        <dbReference type="Proteomes" id="UP001596523"/>
    </source>
</evidence>
<protein>
    <submittedName>
        <fullName evidence="6">Tellurite resistance/C4-dicarboxylate transporter family protein</fullName>
    </submittedName>
</protein>
<evidence type="ECO:0000256" key="2">
    <source>
        <dbReference type="ARBA" id="ARBA00022692"/>
    </source>
</evidence>
<dbReference type="RefSeq" id="WP_381827209.1">
    <property type="nucleotide sequence ID" value="NZ_JBHTCF010000002.1"/>
</dbReference>
<dbReference type="Proteomes" id="UP001596523">
    <property type="component" value="Unassembled WGS sequence"/>
</dbReference>
<feature type="transmembrane region" description="Helical" evidence="5">
    <location>
        <begin position="111"/>
        <end position="130"/>
    </location>
</feature>
<reference evidence="7" key="1">
    <citation type="journal article" date="2019" name="Int. J. Syst. Evol. Microbiol.">
        <title>The Global Catalogue of Microorganisms (GCM) 10K type strain sequencing project: providing services to taxonomists for standard genome sequencing and annotation.</title>
        <authorList>
            <consortium name="The Broad Institute Genomics Platform"/>
            <consortium name="The Broad Institute Genome Sequencing Center for Infectious Disease"/>
            <person name="Wu L."/>
            <person name="Ma J."/>
        </authorList>
    </citation>
    <scope>NUCLEOTIDE SEQUENCE [LARGE SCALE GENOMIC DNA]</scope>
    <source>
        <strain evidence="7">SYNS20</strain>
    </source>
</reference>
<gene>
    <name evidence="6" type="ORF">ACFQVC_05705</name>
</gene>
<dbReference type="CDD" id="cd09319">
    <property type="entry name" value="TDT_like_1"/>
    <property type="match status" value="1"/>
</dbReference>
<keyword evidence="7" id="KW-1185">Reference proteome</keyword>
<feature type="transmembrane region" description="Helical" evidence="5">
    <location>
        <begin position="86"/>
        <end position="105"/>
    </location>
</feature>
<evidence type="ECO:0000256" key="4">
    <source>
        <dbReference type="ARBA" id="ARBA00023136"/>
    </source>
</evidence>
<dbReference type="Pfam" id="PF03595">
    <property type="entry name" value="SLAC1"/>
    <property type="match status" value="1"/>
</dbReference>
<sequence>MSEGGGRTALDAARRGVLGWWQGLTPASGSAVMATGIVSVGLHLAGHETLSRMALALAVLAWAALAALFARRLLRDRSRWARDADTPAALTAVAATTVIGTRLSLLGPQPVAVVLLVLAVVLWPALMVSVVRHWGRHMPGAVFLSCVATQGIAVLAATLAPALPAAWLAYAALVFFCLGLVLYAACLPHFDLGHVRAGAGDQWVAGGALAISALAGAKLVAAPQWHGGPHQVLRIATLVLLALVALWYAVLLVSEVRHPRPRYDVRRWATVFPMGMTAVATLTTSTAAQLSWLRGPGQVLLWVAVAAWLLTCAGLLGSVRGRGTAPGV</sequence>
<keyword evidence="2 5" id="KW-0812">Transmembrane</keyword>
<feature type="transmembrane region" description="Helical" evidence="5">
    <location>
        <begin position="233"/>
        <end position="256"/>
    </location>
</feature>
<evidence type="ECO:0000313" key="6">
    <source>
        <dbReference type="EMBL" id="MFC7303711.1"/>
    </source>
</evidence>
<evidence type="ECO:0000256" key="5">
    <source>
        <dbReference type="SAM" id="Phobius"/>
    </source>
</evidence>
<accession>A0ABW2JDQ7</accession>
<feature type="transmembrane region" description="Helical" evidence="5">
    <location>
        <begin position="54"/>
        <end position="74"/>
    </location>
</feature>
<dbReference type="EMBL" id="JBHTCF010000002">
    <property type="protein sequence ID" value="MFC7303711.1"/>
    <property type="molecule type" value="Genomic_DNA"/>
</dbReference>
<dbReference type="InterPro" id="IPR004695">
    <property type="entry name" value="SLAC1/Mae1/Ssu1/TehA"/>
</dbReference>
<feature type="transmembrane region" description="Helical" evidence="5">
    <location>
        <begin position="268"/>
        <end position="293"/>
    </location>
</feature>
<proteinExistence type="predicted"/>
<comment type="subcellular location">
    <subcellularLocation>
        <location evidence="1">Membrane</location>
        <topology evidence="1">Multi-pass membrane protein</topology>
    </subcellularLocation>
</comment>
<evidence type="ECO:0000256" key="3">
    <source>
        <dbReference type="ARBA" id="ARBA00022989"/>
    </source>
</evidence>
<feature type="transmembrane region" description="Helical" evidence="5">
    <location>
        <begin position="202"/>
        <end position="221"/>
    </location>
</feature>
<feature type="transmembrane region" description="Helical" evidence="5">
    <location>
        <begin position="20"/>
        <end position="42"/>
    </location>
</feature>
<feature type="transmembrane region" description="Helical" evidence="5">
    <location>
        <begin position="142"/>
        <end position="161"/>
    </location>
</feature>
<dbReference type="InterPro" id="IPR038665">
    <property type="entry name" value="Voltage-dep_anion_channel_sf"/>
</dbReference>
<keyword evidence="3 5" id="KW-1133">Transmembrane helix</keyword>
<keyword evidence="4 5" id="KW-0472">Membrane</keyword>
<evidence type="ECO:0000256" key="1">
    <source>
        <dbReference type="ARBA" id="ARBA00004141"/>
    </source>
</evidence>
<feature type="transmembrane region" description="Helical" evidence="5">
    <location>
        <begin position="299"/>
        <end position="319"/>
    </location>
</feature>
<comment type="caution">
    <text evidence="6">The sequence shown here is derived from an EMBL/GenBank/DDBJ whole genome shotgun (WGS) entry which is preliminary data.</text>
</comment>
<dbReference type="Gene3D" id="1.50.10.150">
    <property type="entry name" value="Voltage-dependent anion channel"/>
    <property type="match status" value="1"/>
</dbReference>
<name>A0ABW2JDQ7_9ACTN</name>